<comment type="caution">
    <text evidence="2">The sequence shown here is derived from an EMBL/GenBank/DDBJ whole genome shotgun (WGS) entry which is preliminary data.</text>
</comment>
<dbReference type="SUPFAM" id="SSF55073">
    <property type="entry name" value="Nucleotide cyclase"/>
    <property type="match status" value="1"/>
</dbReference>
<accession>A0ABW9WJ94</accession>
<dbReference type="PANTHER" id="PTHR44757">
    <property type="entry name" value="DIGUANYLATE CYCLASE DGCP"/>
    <property type="match status" value="1"/>
</dbReference>
<sequence length="192" mass="20331">MNLAICSRPAVNLPLAKASAVASYDNVTTLPTRTPFARTLAQQLVAFWPRASTLMLIDLDGFTALNNSLGHAAGDAILRQFAQRLQRLAPPRAPLGRLGSDEFALLLPGHTDLHAAARMATQIRSVLDIPFDLPGGALSLSACIGIASCPAHGVDEASLIQCASIALRQAKQQGRDVCCFYAESMAPALKAR</sequence>
<dbReference type="InterPro" id="IPR043128">
    <property type="entry name" value="Rev_trsase/Diguanyl_cyclase"/>
</dbReference>
<protein>
    <submittedName>
        <fullName evidence="2">Diguanylate cyclase</fullName>
    </submittedName>
</protein>
<dbReference type="InterPro" id="IPR029787">
    <property type="entry name" value="Nucleotide_cyclase"/>
</dbReference>
<dbReference type="Gene3D" id="3.30.70.270">
    <property type="match status" value="1"/>
</dbReference>
<feature type="domain" description="GGDEF" evidence="1">
    <location>
        <begin position="50"/>
        <end position="183"/>
    </location>
</feature>
<dbReference type="RefSeq" id="WP_161045949.1">
    <property type="nucleotide sequence ID" value="NZ_WWCS01000010.1"/>
</dbReference>
<dbReference type="PANTHER" id="PTHR44757:SF2">
    <property type="entry name" value="BIOFILM ARCHITECTURE MAINTENANCE PROTEIN MBAA"/>
    <property type="match status" value="1"/>
</dbReference>
<dbReference type="Pfam" id="PF00990">
    <property type="entry name" value="GGDEF"/>
    <property type="match status" value="1"/>
</dbReference>
<keyword evidence="3" id="KW-1185">Reference proteome</keyword>
<proteinExistence type="predicted"/>
<reference evidence="2 3" key="1">
    <citation type="submission" date="2019-12" db="EMBL/GenBank/DDBJ databases">
        <title>Novel species isolated from a subtropical stream in China.</title>
        <authorList>
            <person name="Lu H."/>
        </authorList>
    </citation>
    <scope>NUCLEOTIDE SEQUENCE [LARGE SCALE GENOMIC DNA]</scope>
    <source>
        <strain evidence="2 3">FT109W</strain>
    </source>
</reference>
<dbReference type="PROSITE" id="PS50887">
    <property type="entry name" value="GGDEF"/>
    <property type="match status" value="1"/>
</dbReference>
<dbReference type="SMART" id="SM00267">
    <property type="entry name" value="GGDEF"/>
    <property type="match status" value="1"/>
</dbReference>
<evidence type="ECO:0000313" key="2">
    <source>
        <dbReference type="EMBL" id="MYN40956.1"/>
    </source>
</evidence>
<dbReference type="InterPro" id="IPR052155">
    <property type="entry name" value="Biofilm_reg_signaling"/>
</dbReference>
<name>A0ABW9WJ94_9BURK</name>
<dbReference type="NCBIfam" id="TIGR00254">
    <property type="entry name" value="GGDEF"/>
    <property type="match status" value="1"/>
</dbReference>
<dbReference type="EMBL" id="WWCS01000010">
    <property type="protein sequence ID" value="MYN40956.1"/>
    <property type="molecule type" value="Genomic_DNA"/>
</dbReference>
<gene>
    <name evidence="2" type="ORF">GTP55_16435</name>
</gene>
<dbReference type="CDD" id="cd01949">
    <property type="entry name" value="GGDEF"/>
    <property type="match status" value="1"/>
</dbReference>
<evidence type="ECO:0000259" key="1">
    <source>
        <dbReference type="PROSITE" id="PS50887"/>
    </source>
</evidence>
<dbReference type="Proteomes" id="UP000466332">
    <property type="component" value="Unassembled WGS sequence"/>
</dbReference>
<dbReference type="InterPro" id="IPR000160">
    <property type="entry name" value="GGDEF_dom"/>
</dbReference>
<organism evidence="2 3">
    <name type="scientific">Duganella margarita</name>
    <dbReference type="NCBI Taxonomy" id="2692170"/>
    <lineage>
        <taxon>Bacteria</taxon>
        <taxon>Pseudomonadati</taxon>
        <taxon>Pseudomonadota</taxon>
        <taxon>Betaproteobacteria</taxon>
        <taxon>Burkholderiales</taxon>
        <taxon>Oxalobacteraceae</taxon>
        <taxon>Telluria group</taxon>
        <taxon>Duganella</taxon>
    </lineage>
</organism>
<evidence type="ECO:0000313" key="3">
    <source>
        <dbReference type="Proteomes" id="UP000466332"/>
    </source>
</evidence>